<evidence type="ECO:0000256" key="8">
    <source>
        <dbReference type="ARBA" id="ARBA00022982"/>
    </source>
</evidence>
<feature type="transmembrane region" description="Helical" evidence="12">
    <location>
        <begin position="164"/>
        <end position="185"/>
    </location>
</feature>
<feature type="transmembrane region" description="Helical" evidence="12">
    <location>
        <begin position="125"/>
        <end position="144"/>
    </location>
</feature>
<sequence>MFETLSLLALQQYWWFLVTLLGALFVFLMFVQGGQTLLNTLAKTETEKNVIIASLGRKWELGFTSLVMFGGALFAAFPLLYAVSFGGAYYVWMAILFCFILQAVSYEYRKKPNNFFGQKNYERFLYINGSLGIILIGIALATFYTGGNFIKNDMNLSSWTNHSYGLEAILNPFNIAFGLTIFFLARSQASLYFINNINEPKITERAKRQLKLDASLFLALFLIVTVMLLFISGVGYSEKGFEIVNYKFLHNLLETPLILISLLIGVLLVVYAFYTTLFKASLKGIWFSGLGTVLTVVSLLSLLGYNQTAIYPSLSDIGSSLTIENASGSHYTLTAMSYVSLMVPFVLGYIYLVWRSMDKEQISSEEVESDHHHY</sequence>
<dbReference type="GO" id="GO:0019646">
    <property type="term" value="P:aerobic electron transport chain"/>
    <property type="evidence" value="ECO:0007669"/>
    <property type="project" value="TreeGrafter"/>
</dbReference>
<proteinExistence type="inferred from homology"/>
<evidence type="ECO:0000256" key="4">
    <source>
        <dbReference type="ARBA" id="ARBA00022475"/>
    </source>
</evidence>
<feature type="transmembrane region" description="Helical" evidence="12">
    <location>
        <begin position="335"/>
        <end position="354"/>
    </location>
</feature>
<name>A0A6S6T9L6_9BACT</name>
<gene>
    <name evidence="13" type="ORF">HELGO_WM38834</name>
</gene>
<dbReference type="PANTHER" id="PTHR43141:SF5">
    <property type="entry name" value="CYTOCHROME BD-I UBIQUINOL OXIDASE SUBUNIT 2"/>
    <property type="match status" value="1"/>
</dbReference>
<reference evidence="13" key="1">
    <citation type="submission" date="2020-01" db="EMBL/GenBank/DDBJ databases">
        <authorList>
            <person name="Meier V. D."/>
            <person name="Meier V D."/>
        </authorList>
    </citation>
    <scope>NUCLEOTIDE SEQUENCE</scope>
    <source>
        <strain evidence="13">HLG_WM_MAG_02</strain>
    </source>
</reference>
<feature type="transmembrane region" description="Helical" evidence="12">
    <location>
        <begin position="87"/>
        <end position="104"/>
    </location>
</feature>
<dbReference type="GO" id="GO:0009055">
    <property type="term" value="F:electron transfer activity"/>
    <property type="evidence" value="ECO:0007669"/>
    <property type="project" value="TreeGrafter"/>
</dbReference>
<dbReference type="AlphaFoldDB" id="A0A6S6T9L6"/>
<evidence type="ECO:0000256" key="6">
    <source>
        <dbReference type="ARBA" id="ARBA00022692"/>
    </source>
</evidence>
<keyword evidence="5" id="KW-0349">Heme</keyword>
<keyword evidence="8" id="KW-0249">Electron transport</keyword>
<keyword evidence="13" id="KW-0560">Oxidoreductase</keyword>
<dbReference type="InterPro" id="IPR003317">
    <property type="entry name" value="Cyt-d_oxidase_su2"/>
</dbReference>
<keyword evidence="4" id="KW-1003">Cell membrane</keyword>
<organism evidence="13">
    <name type="scientific">uncultured Sulfurovum sp</name>
    <dbReference type="NCBI Taxonomy" id="269237"/>
    <lineage>
        <taxon>Bacteria</taxon>
        <taxon>Pseudomonadati</taxon>
        <taxon>Campylobacterota</taxon>
        <taxon>Epsilonproteobacteria</taxon>
        <taxon>Campylobacterales</taxon>
        <taxon>Sulfurovaceae</taxon>
        <taxon>Sulfurovum</taxon>
        <taxon>environmental samples</taxon>
    </lineage>
</organism>
<feature type="transmembrane region" description="Helical" evidence="12">
    <location>
        <begin position="214"/>
        <end position="236"/>
    </location>
</feature>
<evidence type="ECO:0000256" key="5">
    <source>
        <dbReference type="ARBA" id="ARBA00022617"/>
    </source>
</evidence>
<dbReference type="GO" id="GO:0070069">
    <property type="term" value="C:cytochrome complex"/>
    <property type="evidence" value="ECO:0007669"/>
    <property type="project" value="TreeGrafter"/>
</dbReference>
<feature type="transmembrane region" description="Helical" evidence="12">
    <location>
        <begin position="12"/>
        <end position="31"/>
    </location>
</feature>
<dbReference type="GO" id="GO:0005886">
    <property type="term" value="C:plasma membrane"/>
    <property type="evidence" value="ECO:0007669"/>
    <property type="project" value="UniProtKB-SubCell"/>
</dbReference>
<keyword evidence="10" id="KW-0408">Iron</keyword>
<evidence type="ECO:0000256" key="11">
    <source>
        <dbReference type="ARBA" id="ARBA00023136"/>
    </source>
</evidence>
<evidence type="ECO:0000256" key="1">
    <source>
        <dbReference type="ARBA" id="ARBA00004651"/>
    </source>
</evidence>
<evidence type="ECO:0000256" key="7">
    <source>
        <dbReference type="ARBA" id="ARBA00022723"/>
    </source>
</evidence>
<dbReference type="EC" id="1.10.3.-" evidence="13"/>
<protein>
    <submittedName>
        <fullName evidence="13">Cytochrome d ubiquinol oxidase subunit II (EC)</fullName>
        <ecNumber evidence="13">1.10.3.-</ecNumber>
    </submittedName>
</protein>
<dbReference type="GO" id="GO:0046872">
    <property type="term" value="F:metal ion binding"/>
    <property type="evidence" value="ECO:0007669"/>
    <property type="project" value="UniProtKB-KW"/>
</dbReference>
<evidence type="ECO:0000256" key="12">
    <source>
        <dbReference type="SAM" id="Phobius"/>
    </source>
</evidence>
<dbReference type="GO" id="GO:0016682">
    <property type="term" value="F:oxidoreductase activity, acting on diphenols and related substances as donors, oxygen as acceptor"/>
    <property type="evidence" value="ECO:0007669"/>
    <property type="project" value="TreeGrafter"/>
</dbReference>
<keyword evidence="11 12" id="KW-0472">Membrane</keyword>
<evidence type="ECO:0000313" key="13">
    <source>
        <dbReference type="EMBL" id="CAA6811596.1"/>
    </source>
</evidence>
<keyword evidence="3" id="KW-0813">Transport</keyword>
<keyword evidence="9 12" id="KW-1133">Transmembrane helix</keyword>
<feature type="transmembrane region" description="Helical" evidence="12">
    <location>
        <begin position="61"/>
        <end position="81"/>
    </location>
</feature>
<comment type="similarity">
    <text evidence="2">Belongs to the cytochrome ubiquinol oxidase subunit 2 family.</text>
</comment>
<dbReference type="Pfam" id="PF02322">
    <property type="entry name" value="Cyt_bd_oxida_II"/>
    <property type="match status" value="1"/>
</dbReference>
<comment type="subcellular location">
    <subcellularLocation>
        <location evidence="1">Cell membrane</location>
        <topology evidence="1">Multi-pass membrane protein</topology>
    </subcellularLocation>
</comment>
<evidence type="ECO:0000256" key="10">
    <source>
        <dbReference type="ARBA" id="ARBA00023004"/>
    </source>
</evidence>
<evidence type="ECO:0000256" key="9">
    <source>
        <dbReference type="ARBA" id="ARBA00022989"/>
    </source>
</evidence>
<keyword evidence="7" id="KW-0479">Metal-binding</keyword>
<evidence type="ECO:0000256" key="3">
    <source>
        <dbReference type="ARBA" id="ARBA00022448"/>
    </source>
</evidence>
<feature type="transmembrane region" description="Helical" evidence="12">
    <location>
        <begin position="286"/>
        <end position="305"/>
    </location>
</feature>
<keyword evidence="6 12" id="KW-0812">Transmembrane</keyword>
<dbReference type="PANTHER" id="PTHR43141">
    <property type="entry name" value="CYTOCHROME BD2 SUBUNIT II"/>
    <property type="match status" value="1"/>
</dbReference>
<accession>A0A6S6T9L6</accession>
<dbReference type="EMBL" id="CACVAZ010000068">
    <property type="protein sequence ID" value="CAA6811596.1"/>
    <property type="molecule type" value="Genomic_DNA"/>
</dbReference>
<evidence type="ECO:0000256" key="2">
    <source>
        <dbReference type="ARBA" id="ARBA00007543"/>
    </source>
</evidence>
<feature type="transmembrane region" description="Helical" evidence="12">
    <location>
        <begin position="256"/>
        <end position="274"/>
    </location>
</feature>